<evidence type="ECO:0000313" key="2">
    <source>
        <dbReference type="Proteomes" id="UP000295781"/>
    </source>
</evidence>
<organism evidence="1 2">
    <name type="scientific">Sorangium cellulosum</name>
    <name type="common">Polyangium cellulosum</name>
    <dbReference type="NCBI Taxonomy" id="56"/>
    <lineage>
        <taxon>Bacteria</taxon>
        <taxon>Pseudomonadati</taxon>
        <taxon>Myxococcota</taxon>
        <taxon>Polyangia</taxon>
        <taxon>Polyangiales</taxon>
        <taxon>Polyangiaceae</taxon>
        <taxon>Sorangium</taxon>
    </lineage>
</organism>
<evidence type="ECO:0000313" key="1">
    <source>
        <dbReference type="EMBL" id="AUX27663.1"/>
    </source>
</evidence>
<reference evidence="1 2" key="1">
    <citation type="submission" date="2015-09" db="EMBL/GenBank/DDBJ databases">
        <title>Sorangium comparison.</title>
        <authorList>
            <person name="Zaburannyi N."/>
            <person name="Bunk B."/>
            <person name="Overmann J."/>
            <person name="Mueller R."/>
        </authorList>
    </citation>
    <scope>NUCLEOTIDE SEQUENCE [LARGE SCALE GENOMIC DNA]</scope>
    <source>
        <strain evidence="1 2">So ceGT47</strain>
    </source>
</reference>
<dbReference type="Proteomes" id="UP000295781">
    <property type="component" value="Chromosome"/>
</dbReference>
<dbReference type="EMBL" id="CP012670">
    <property type="protein sequence ID" value="AUX27663.1"/>
    <property type="molecule type" value="Genomic_DNA"/>
</dbReference>
<proteinExistence type="predicted"/>
<gene>
    <name evidence="1" type="ORF">SOCEGT47_082610</name>
</gene>
<sequence>MDKCIRCDGELEKGFIFDTGDSGIGSQVNWASGAPNTSPWRFSAVQSGNRTLPVVTYRCKSCGRLESFAHVAA</sequence>
<accession>A0A4P2QEQ3</accession>
<name>A0A4P2QEQ3_SORCE</name>
<protein>
    <submittedName>
        <fullName evidence="1">Uncharacterized protein</fullName>
    </submittedName>
</protein>
<dbReference type="AlphaFoldDB" id="A0A4P2QEQ3"/>